<evidence type="ECO:0000313" key="2">
    <source>
        <dbReference type="Proteomes" id="UP000027341"/>
    </source>
</evidence>
<accession>A0A066ZZT9</accession>
<keyword evidence="2" id="KW-1185">Reference proteome</keyword>
<organism evidence="1 2">
    <name type="scientific">Hydrogenovibrio marinus</name>
    <dbReference type="NCBI Taxonomy" id="28885"/>
    <lineage>
        <taxon>Bacteria</taxon>
        <taxon>Pseudomonadati</taxon>
        <taxon>Pseudomonadota</taxon>
        <taxon>Gammaproteobacteria</taxon>
        <taxon>Thiotrichales</taxon>
        <taxon>Piscirickettsiaceae</taxon>
        <taxon>Hydrogenovibrio</taxon>
    </lineage>
</organism>
<dbReference type="Proteomes" id="UP000027341">
    <property type="component" value="Unassembled WGS sequence"/>
</dbReference>
<sequence length="381" mass="44781">MEVINLLKQFVIAQRRAEAFATEQHLQLNNQTTINLIEYLVQQLEQYSNWRDQGVKSLLSFVILQTAYRHYVFADRLLNHCQKPEHAETFEEENLLPTLKQLAETLRFYDSIHIQSPIPENHLPSVQDLTNRLFAMLAVNFPSQLKDLEAHWAGSMTTLQKFARDEAPYEPVFSSTHRQFLGAVDKTQCIFAQTGKYWGADKWHDNLTFEQNVQRFAEGFFRFMTVSKKEKLKGYALRMPAYYSDTVDQLAQTVARFLTALNDIDPVHSDCLQQDIEADGWKMSWAGEPFFLTAFGTCYPLKHPRNPYGFDYTYFFFQPDFVLRHHPGLTDGKEQQSRERILQNFTRNEMAYSNQGKEKEVERFIRPMLAEEPAVRWWQYL</sequence>
<dbReference type="EMBL" id="JMIU01000001">
    <property type="protein sequence ID" value="KDN95876.1"/>
    <property type="molecule type" value="Genomic_DNA"/>
</dbReference>
<reference evidence="1 2" key="1">
    <citation type="submission" date="2014-04" db="EMBL/GenBank/DDBJ databases">
        <title>Draft genome sequence of Hydrogenovibrio marinus MH-110, a model organism for aerobic H2 metabolism.</title>
        <authorList>
            <person name="Cha H.J."/>
            <person name="Jo B.H."/>
            <person name="Hwang B.H."/>
        </authorList>
    </citation>
    <scope>NUCLEOTIDE SEQUENCE [LARGE SCALE GENOMIC DNA]</scope>
    <source>
        <strain evidence="1 2">MH-110</strain>
    </source>
</reference>
<comment type="caution">
    <text evidence="1">The sequence shown here is derived from an EMBL/GenBank/DDBJ whole genome shotgun (WGS) entry which is preliminary data.</text>
</comment>
<dbReference type="AlphaFoldDB" id="A0A066ZZT9"/>
<gene>
    <name evidence="1" type="ORF">EI16_06175</name>
</gene>
<name>A0A066ZZT9_HYDMR</name>
<evidence type="ECO:0000313" key="1">
    <source>
        <dbReference type="EMBL" id="KDN95876.1"/>
    </source>
</evidence>
<protein>
    <submittedName>
        <fullName evidence="1">Uncharacterized protein</fullName>
    </submittedName>
</protein>
<proteinExistence type="predicted"/>